<accession>A0AAW1XR31</accession>
<protein>
    <submittedName>
        <fullName evidence="1">Uncharacterized protein</fullName>
    </submittedName>
</protein>
<organism evidence="1 2">
    <name type="scientific">Rubus argutus</name>
    <name type="common">Southern blackberry</name>
    <dbReference type="NCBI Taxonomy" id="59490"/>
    <lineage>
        <taxon>Eukaryota</taxon>
        <taxon>Viridiplantae</taxon>
        <taxon>Streptophyta</taxon>
        <taxon>Embryophyta</taxon>
        <taxon>Tracheophyta</taxon>
        <taxon>Spermatophyta</taxon>
        <taxon>Magnoliopsida</taxon>
        <taxon>eudicotyledons</taxon>
        <taxon>Gunneridae</taxon>
        <taxon>Pentapetalae</taxon>
        <taxon>rosids</taxon>
        <taxon>fabids</taxon>
        <taxon>Rosales</taxon>
        <taxon>Rosaceae</taxon>
        <taxon>Rosoideae</taxon>
        <taxon>Rosoideae incertae sedis</taxon>
        <taxon>Rubus</taxon>
    </lineage>
</organism>
<dbReference type="EMBL" id="JBEDUW010000003">
    <property type="protein sequence ID" value="KAK9938500.1"/>
    <property type="molecule type" value="Genomic_DNA"/>
</dbReference>
<name>A0AAW1XR31_RUBAR</name>
<dbReference type="Proteomes" id="UP001457282">
    <property type="component" value="Unassembled WGS sequence"/>
</dbReference>
<evidence type="ECO:0000313" key="2">
    <source>
        <dbReference type="Proteomes" id="UP001457282"/>
    </source>
</evidence>
<comment type="caution">
    <text evidence="1">The sequence shown here is derived from an EMBL/GenBank/DDBJ whole genome shotgun (WGS) entry which is preliminary data.</text>
</comment>
<reference evidence="1 2" key="1">
    <citation type="journal article" date="2023" name="G3 (Bethesda)">
        <title>A chromosome-length genome assembly and annotation of blackberry (Rubus argutus, cv. 'Hillquist').</title>
        <authorList>
            <person name="Bruna T."/>
            <person name="Aryal R."/>
            <person name="Dudchenko O."/>
            <person name="Sargent D.J."/>
            <person name="Mead D."/>
            <person name="Buti M."/>
            <person name="Cavallini A."/>
            <person name="Hytonen T."/>
            <person name="Andres J."/>
            <person name="Pham M."/>
            <person name="Weisz D."/>
            <person name="Mascagni F."/>
            <person name="Usai G."/>
            <person name="Natali L."/>
            <person name="Bassil N."/>
            <person name="Fernandez G.E."/>
            <person name="Lomsadze A."/>
            <person name="Armour M."/>
            <person name="Olukolu B."/>
            <person name="Poorten T."/>
            <person name="Britton C."/>
            <person name="Davik J."/>
            <person name="Ashrafi H."/>
            <person name="Aiden E.L."/>
            <person name="Borodovsky M."/>
            <person name="Worthington M."/>
        </authorList>
    </citation>
    <scope>NUCLEOTIDE SEQUENCE [LARGE SCALE GENOMIC DNA]</scope>
    <source>
        <strain evidence="1">PI 553951</strain>
    </source>
</reference>
<evidence type="ECO:0000313" key="1">
    <source>
        <dbReference type="EMBL" id="KAK9938500.1"/>
    </source>
</evidence>
<dbReference type="AlphaFoldDB" id="A0AAW1XR31"/>
<gene>
    <name evidence="1" type="ORF">M0R45_015233</name>
</gene>
<keyword evidence="2" id="KW-1185">Reference proteome</keyword>
<proteinExistence type="predicted"/>
<sequence length="178" mass="20308">MANAFIWDRSRRQRFSVREKAPSRERDVHESISTLEADGGTVTEEKSTLLTQAEKPKINIFTLSYPRRKPGEEVIKSLEPEISTLSLMFFQPIPLLEAAFTRCTVILQLVYENLVNHEMEKKIISEVMRSSYGGGSGIERMLEESPCIEVKCKKLVKSIKKLKDSKEVVSKIMDDIVT</sequence>